<dbReference type="Proteomes" id="UP000564644">
    <property type="component" value="Unassembled WGS sequence"/>
</dbReference>
<feature type="domain" description="ABC transmembrane type-1" evidence="8">
    <location>
        <begin position="76"/>
        <end position="292"/>
    </location>
</feature>
<organism evidence="9 10">
    <name type="scientific">Cohnella zeiphila</name>
    <dbReference type="NCBI Taxonomy" id="2761120"/>
    <lineage>
        <taxon>Bacteria</taxon>
        <taxon>Bacillati</taxon>
        <taxon>Bacillota</taxon>
        <taxon>Bacilli</taxon>
        <taxon>Bacillales</taxon>
        <taxon>Paenibacillaceae</taxon>
        <taxon>Cohnella</taxon>
    </lineage>
</organism>
<evidence type="ECO:0000256" key="3">
    <source>
        <dbReference type="ARBA" id="ARBA00022475"/>
    </source>
</evidence>
<dbReference type="PANTHER" id="PTHR43227:SF11">
    <property type="entry name" value="BLL4140 PROTEIN"/>
    <property type="match status" value="1"/>
</dbReference>
<keyword evidence="4 7" id="KW-0812">Transmembrane</keyword>
<proteinExistence type="inferred from homology"/>
<keyword evidence="3" id="KW-1003">Cell membrane</keyword>
<evidence type="ECO:0000256" key="2">
    <source>
        <dbReference type="ARBA" id="ARBA00022448"/>
    </source>
</evidence>
<dbReference type="EMBL" id="JACJVO010000034">
    <property type="protein sequence ID" value="MBB6734609.1"/>
    <property type="molecule type" value="Genomic_DNA"/>
</dbReference>
<evidence type="ECO:0000256" key="6">
    <source>
        <dbReference type="ARBA" id="ARBA00023136"/>
    </source>
</evidence>
<keyword evidence="6 7" id="KW-0472">Membrane</keyword>
<evidence type="ECO:0000256" key="5">
    <source>
        <dbReference type="ARBA" id="ARBA00022989"/>
    </source>
</evidence>
<feature type="transmembrane region" description="Helical" evidence="7">
    <location>
        <begin position="211"/>
        <end position="233"/>
    </location>
</feature>
<feature type="transmembrane region" description="Helical" evidence="7">
    <location>
        <begin position="114"/>
        <end position="135"/>
    </location>
</feature>
<dbReference type="InterPro" id="IPR035906">
    <property type="entry name" value="MetI-like_sf"/>
</dbReference>
<feature type="transmembrane region" description="Helical" evidence="7">
    <location>
        <begin position="277"/>
        <end position="296"/>
    </location>
</feature>
<dbReference type="AlphaFoldDB" id="A0A7X0ST23"/>
<feature type="transmembrane region" description="Helical" evidence="7">
    <location>
        <begin position="20"/>
        <end position="43"/>
    </location>
</feature>
<evidence type="ECO:0000256" key="1">
    <source>
        <dbReference type="ARBA" id="ARBA00004651"/>
    </source>
</evidence>
<evidence type="ECO:0000256" key="4">
    <source>
        <dbReference type="ARBA" id="ARBA00022692"/>
    </source>
</evidence>
<dbReference type="PANTHER" id="PTHR43227">
    <property type="entry name" value="BLL4140 PROTEIN"/>
    <property type="match status" value="1"/>
</dbReference>
<comment type="similarity">
    <text evidence="7">Belongs to the binding-protein-dependent transport system permease family.</text>
</comment>
<dbReference type="InterPro" id="IPR000515">
    <property type="entry name" value="MetI-like"/>
</dbReference>
<feature type="transmembrane region" description="Helical" evidence="7">
    <location>
        <begin position="162"/>
        <end position="190"/>
    </location>
</feature>
<accession>A0A7X0ST23</accession>
<dbReference type="Gene3D" id="1.10.3720.10">
    <property type="entry name" value="MetI-like"/>
    <property type="match status" value="1"/>
</dbReference>
<evidence type="ECO:0000259" key="8">
    <source>
        <dbReference type="PROSITE" id="PS50928"/>
    </source>
</evidence>
<dbReference type="CDD" id="cd06261">
    <property type="entry name" value="TM_PBP2"/>
    <property type="match status" value="1"/>
</dbReference>
<name>A0A7X0ST23_9BACL</name>
<comment type="caution">
    <text evidence="9">The sequence shown here is derived from an EMBL/GenBank/DDBJ whole genome shotgun (WGS) entry which is preliminary data.</text>
</comment>
<evidence type="ECO:0000256" key="7">
    <source>
        <dbReference type="RuleBase" id="RU363032"/>
    </source>
</evidence>
<keyword evidence="2 7" id="KW-0813">Transport</keyword>
<evidence type="ECO:0000313" key="9">
    <source>
        <dbReference type="EMBL" id="MBB6734609.1"/>
    </source>
</evidence>
<dbReference type="SUPFAM" id="SSF161098">
    <property type="entry name" value="MetI-like"/>
    <property type="match status" value="1"/>
</dbReference>
<protein>
    <submittedName>
        <fullName evidence="9">Sugar ABC transporter permease</fullName>
    </submittedName>
</protein>
<sequence>MNWMTRELKHLRKNKELILLSLPGLAYKFIFYYLPLVGLLIAFKNYRYDKGLFGSAWVGFEHFKFFFTSDVSWRVTRNTVLYNLSFIVLNTVIALALAVLMNELTKRWFKVHQTILFLPYFLSWVVVGYITSGFLDYEHGAVNTLIAKFGWNPVNWYQEASYWPFILILVELWKAVGFQTLVYYAGIVAIDPSYYEAARIDGATKWQMIRGITIPMLTPLIVILFILGVGGIFRADFGLFYYVPNDSSFLYPVSDVVDTYIIRTLRSIGDVGMSTAIGLYQSVVGLVCVVAANFIVRKINDENALW</sequence>
<dbReference type="GO" id="GO:0055085">
    <property type="term" value="P:transmembrane transport"/>
    <property type="evidence" value="ECO:0007669"/>
    <property type="project" value="InterPro"/>
</dbReference>
<keyword evidence="10" id="KW-1185">Reference proteome</keyword>
<dbReference type="GO" id="GO:0005886">
    <property type="term" value="C:plasma membrane"/>
    <property type="evidence" value="ECO:0007669"/>
    <property type="project" value="UniProtKB-SubCell"/>
</dbReference>
<evidence type="ECO:0000313" key="10">
    <source>
        <dbReference type="Proteomes" id="UP000564644"/>
    </source>
</evidence>
<dbReference type="InterPro" id="IPR050809">
    <property type="entry name" value="UgpAE/MalFG_permease"/>
</dbReference>
<comment type="subcellular location">
    <subcellularLocation>
        <location evidence="1 7">Cell membrane</location>
        <topology evidence="1 7">Multi-pass membrane protein</topology>
    </subcellularLocation>
</comment>
<reference evidence="9 10" key="1">
    <citation type="submission" date="2020-08" db="EMBL/GenBank/DDBJ databases">
        <title>Cohnella phylogeny.</title>
        <authorList>
            <person name="Dunlap C."/>
        </authorList>
    </citation>
    <scope>NUCLEOTIDE SEQUENCE [LARGE SCALE GENOMIC DNA]</scope>
    <source>
        <strain evidence="9 10">CBP 2801</strain>
    </source>
</reference>
<dbReference type="Pfam" id="PF00528">
    <property type="entry name" value="BPD_transp_1"/>
    <property type="match status" value="1"/>
</dbReference>
<feature type="transmembrane region" description="Helical" evidence="7">
    <location>
        <begin position="80"/>
        <end position="102"/>
    </location>
</feature>
<dbReference type="PROSITE" id="PS50928">
    <property type="entry name" value="ABC_TM1"/>
    <property type="match status" value="1"/>
</dbReference>
<gene>
    <name evidence="9" type="ORF">H7C18_27150</name>
</gene>
<keyword evidence="5 7" id="KW-1133">Transmembrane helix</keyword>
<dbReference type="RefSeq" id="WP_185132266.1">
    <property type="nucleotide sequence ID" value="NZ_JACJVO010000034.1"/>
</dbReference>